<dbReference type="AlphaFoldDB" id="A0A0J6Y816"/>
<proteinExistence type="predicted"/>
<dbReference type="Proteomes" id="UP000054565">
    <property type="component" value="Unassembled WGS sequence"/>
</dbReference>
<reference evidence="4" key="1">
    <citation type="journal article" date="2010" name="Genome Res.">
        <title>Population genomic sequencing of Coccidioides fungi reveals recent hybridization and transposon control.</title>
        <authorList>
            <person name="Neafsey D.E."/>
            <person name="Barker B.M."/>
            <person name="Sharpton T.J."/>
            <person name="Stajich J.E."/>
            <person name="Park D.J."/>
            <person name="Whiston E."/>
            <person name="Hung C.-Y."/>
            <person name="McMahan C."/>
            <person name="White J."/>
            <person name="Sykes S."/>
            <person name="Heiman D."/>
            <person name="Young S."/>
            <person name="Zeng Q."/>
            <person name="Abouelleil A."/>
            <person name="Aftuck L."/>
            <person name="Bessette D."/>
            <person name="Brown A."/>
            <person name="FitzGerald M."/>
            <person name="Lui A."/>
            <person name="Macdonald J.P."/>
            <person name="Priest M."/>
            <person name="Orbach M.J."/>
            <person name="Galgiani J.N."/>
            <person name="Kirkland T.N."/>
            <person name="Cole G.T."/>
            <person name="Birren B.W."/>
            <person name="Henn M.R."/>
            <person name="Taylor J.W."/>
            <person name="Rounsley S.D."/>
        </authorList>
    </citation>
    <scope>NUCLEOTIDE SEQUENCE [LARGE SCALE GENOMIC DNA]</scope>
    <source>
        <strain evidence="4">RMSCC 2394</strain>
    </source>
</reference>
<evidence type="ECO:0000256" key="2">
    <source>
        <dbReference type="SAM" id="Phobius"/>
    </source>
</evidence>
<gene>
    <name evidence="3" type="ORF">CIRG_03587</name>
</gene>
<name>A0A0J6Y816_COCIT</name>
<evidence type="ECO:0000256" key="1">
    <source>
        <dbReference type="SAM" id="MobiDB-lite"/>
    </source>
</evidence>
<accession>A0A0J6Y816</accession>
<evidence type="ECO:0000313" key="3">
    <source>
        <dbReference type="EMBL" id="KMP03895.1"/>
    </source>
</evidence>
<organism evidence="3 4">
    <name type="scientific">Coccidioides immitis RMSCC 2394</name>
    <dbReference type="NCBI Taxonomy" id="404692"/>
    <lineage>
        <taxon>Eukaryota</taxon>
        <taxon>Fungi</taxon>
        <taxon>Dikarya</taxon>
        <taxon>Ascomycota</taxon>
        <taxon>Pezizomycotina</taxon>
        <taxon>Eurotiomycetes</taxon>
        <taxon>Eurotiomycetidae</taxon>
        <taxon>Onygenales</taxon>
        <taxon>Onygenaceae</taxon>
        <taxon>Coccidioides</taxon>
    </lineage>
</organism>
<feature type="region of interest" description="Disordered" evidence="1">
    <location>
        <begin position="86"/>
        <end position="117"/>
    </location>
</feature>
<keyword evidence="2" id="KW-0812">Transmembrane</keyword>
<feature type="transmembrane region" description="Helical" evidence="2">
    <location>
        <begin position="61"/>
        <end position="80"/>
    </location>
</feature>
<feature type="compositionally biased region" description="Polar residues" evidence="1">
    <location>
        <begin position="92"/>
        <end position="110"/>
    </location>
</feature>
<protein>
    <submittedName>
        <fullName evidence="3">Uncharacterized protein</fullName>
    </submittedName>
</protein>
<sequence length="117" mass="12891">MEYNVHNCLACDIAFSLNGHGLCFDRSTGNQPTEKRVCFILLLFFVGWDHNPSARLVLQRFLSASLLFLLLLPFLCRAFLQPRTLAAGEPGQGSSVVTIRAPNSPSSSPETLARRPS</sequence>
<evidence type="ECO:0000313" key="4">
    <source>
        <dbReference type="Proteomes" id="UP000054565"/>
    </source>
</evidence>
<keyword evidence="2" id="KW-0472">Membrane</keyword>
<keyword evidence="2" id="KW-1133">Transmembrane helix</keyword>
<dbReference type="EMBL" id="DS028094">
    <property type="protein sequence ID" value="KMP03895.1"/>
    <property type="molecule type" value="Genomic_DNA"/>
</dbReference>